<name>A0A939BPS8_9BACL</name>
<evidence type="ECO:0000256" key="4">
    <source>
        <dbReference type="ARBA" id="ARBA00022692"/>
    </source>
</evidence>
<dbReference type="CDD" id="cd06173">
    <property type="entry name" value="MFS_MefA_like"/>
    <property type="match status" value="1"/>
</dbReference>
<feature type="transmembrane region" description="Helical" evidence="7">
    <location>
        <begin position="12"/>
        <end position="35"/>
    </location>
</feature>
<dbReference type="EMBL" id="JAFBEB010000007">
    <property type="protein sequence ID" value="MBM7590820.1"/>
    <property type="molecule type" value="Genomic_DNA"/>
</dbReference>
<keyword evidence="6 7" id="KW-0472">Membrane</keyword>
<dbReference type="PANTHER" id="PTHR43266:SF10">
    <property type="entry name" value="BACILYSIN EXPORTER BACE-RELATED"/>
    <property type="match status" value="1"/>
</dbReference>
<dbReference type="Pfam" id="PF07690">
    <property type="entry name" value="MFS_1"/>
    <property type="match status" value="1"/>
</dbReference>
<organism evidence="8 9">
    <name type="scientific">Brevibacillus fulvus</name>
    <dbReference type="NCBI Taxonomy" id="1125967"/>
    <lineage>
        <taxon>Bacteria</taxon>
        <taxon>Bacillati</taxon>
        <taxon>Bacillota</taxon>
        <taxon>Bacilli</taxon>
        <taxon>Bacillales</taxon>
        <taxon>Paenibacillaceae</taxon>
        <taxon>Brevibacillus</taxon>
    </lineage>
</organism>
<dbReference type="GO" id="GO:0005886">
    <property type="term" value="C:plasma membrane"/>
    <property type="evidence" value="ECO:0007669"/>
    <property type="project" value="UniProtKB-SubCell"/>
</dbReference>
<dbReference type="Proteomes" id="UP000717624">
    <property type="component" value="Unassembled WGS sequence"/>
</dbReference>
<keyword evidence="3" id="KW-1003">Cell membrane</keyword>
<dbReference type="PANTHER" id="PTHR43266">
    <property type="entry name" value="MACROLIDE-EFFLUX PROTEIN"/>
    <property type="match status" value="1"/>
</dbReference>
<keyword evidence="9" id="KW-1185">Reference proteome</keyword>
<dbReference type="InterPro" id="IPR036259">
    <property type="entry name" value="MFS_trans_sf"/>
</dbReference>
<dbReference type="SUPFAM" id="SSF103473">
    <property type="entry name" value="MFS general substrate transporter"/>
    <property type="match status" value="1"/>
</dbReference>
<feature type="transmembrane region" description="Helical" evidence="7">
    <location>
        <begin position="139"/>
        <end position="162"/>
    </location>
</feature>
<feature type="transmembrane region" description="Helical" evidence="7">
    <location>
        <begin position="168"/>
        <end position="185"/>
    </location>
</feature>
<proteinExistence type="predicted"/>
<feature type="transmembrane region" description="Helical" evidence="7">
    <location>
        <begin position="41"/>
        <end position="63"/>
    </location>
</feature>
<reference evidence="8" key="1">
    <citation type="submission" date="2021-01" db="EMBL/GenBank/DDBJ databases">
        <title>Genomic Encyclopedia of Type Strains, Phase IV (KMG-IV): sequencing the most valuable type-strain genomes for metagenomic binning, comparative biology and taxonomic classification.</title>
        <authorList>
            <person name="Goeker M."/>
        </authorList>
    </citation>
    <scope>NUCLEOTIDE SEQUENCE</scope>
    <source>
        <strain evidence="8">DSM 25523</strain>
    </source>
</reference>
<feature type="transmembrane region" description="Helical" evidence="7">
    <location>
        <begin position="224"/>
        <end position="242"/>
    </location>
</feature>
<dbReference type="RefSeq" id="WP_204518563.1">
    <property type="nucleotide sequence ID" value="NZ_BAABIN010000016.1"/>
</dbReference>
<gene>
    <name evidence="8" type="ORF">JOD01_002430</name>
</gene>
<accession>A0A939BPS8</accession>
<dbReference type="GO" id="GO:0022857">
    <property type="term" value="F:transmembrane transporter activity"/>
    <property type="evidence" value="ECO:0007669"/>
    <property type="project" value="InterPro"/>
</dbReference>
<protein>
    <submittedName>
        <fullName evidence="8">MFS family permease</fullName>
    </submittedName>
</protein>
<keyword evidence="2" id="KW-0813">Transport</keyword>
<evidence type="ECO:0000256" key="6">
    <source>
        <dbReference type="ARBA" id="ARBA00023136"/>
    </source>
</evidence>
<keyword evidence="4 7" id="KW-0812">Transmembrane</keyword>
<evidence type="ECO:0000313" key="9">
    <source>
        <dbReference type="Proteomes" id="UP000717624"/>
    </source>
</evidence>
<dbReference type="Gene3D" id="1.20.1250.20">
    <property type="entry name" value="MFS general substrate transporter like domains"/>
    <property type="match status" value="1"/>
</dbReference>
<dbReference type="AlphaFoldDB" id="A0A939BPS8"/>
<keyword evidence="5 7" id="KW-1133">Transmembrane helix</keyword>
<evidence type="ECO:0000256" key="2">
    <source>
        <dbReference type="ARBA" id="ARBA00022448"/>
    </source>
</evidence>
<comment type="caution">
    <text evidence="8">The sequence shown here is derived from an EMBL/GenBank/DDBJ whole genome shotgun (WGS) entry which is preliminary data.</text>
</comment>
<feature type="transmembrane region" description="Helical" evidence="7">
    <location>
        <begin position="377"/>
        <end position="394"/>
    </location>
</feature>
<dbReference type="InterPro" id="IPR011701">
    <property type="entry name" value="MFS"/>
</dbReference>
<evidence type="ECO:0000256" key="3">
    <source>
        <dbReference type="ARBA" id="ARBA00022475"/>
    </source>
</evidence>
<evidence type="ECO:0000313" key="8">
    <source>
        <dbReference type="EMBL" id="MBM7590820.1"/>
    </source>
</evidence>
<comment type="subcellular location">
    <subcellularLocation>
        <location evidence="1">Cell membrane</location>
        <topology evidence="1">Multi-pass membrane protein</topology>
    </subcellularLocation>
</comment>
<feature type="transmembrane region" description="Helical" evidence="7">
    <location>
        <begin position="248"/>
        <end position="269"/>
    </location>
</feature>
<evidence type="ECO:0000256" key="1">
    <source>
        <dbReference type="ARBA" id="ARBA00004651"/>
    </source>
</evidence>
<evidence type="ECO:0000256" key="7">
    <source>
        <dbReference type="SAM" id="Phobius"/>
    </source>
</evidence>
<evidence type="ECO:0000256" key="5">
    <source>
        <dbReference type="ARBA" id="ARBA00022989"/>
    </source>
</evidence>
<feature type="transmembrane region" description="Helical" evidence="7">
    <location>
        <begin position="281"/>
        <end position="300"/>
    </location>
</feature>
<sequence>MLELLKQQVFRRLYAAHVIHIVGNEFTFIAVVGLLNDLSGSGLSFAAGTIFRLVPYVVTSILAGPLLENWDKRKVMMIVNLLRAVLVSLFFWVTDASMLWIAFLLLILTNICAAFFTPSMQVAVVSAVAAKQRLAANSLLQSTTSFLIIVCQGIASFLVYYFSYRYNFLFDACCYLLSLLILMGLPRLVGQEGQSAAGFMQRFREGFRYVAVHHSLKRLFYIQMAERIIGASYVLLMFYVLQERGEDLFVFGLLDIPLGLGGVIAGIVASKWTSGLADRKIDRMLGWSIITSGISVWLLFHTAPLFGMMAAALFNSFASFSNQIQAVTRVQKLADPAYLSRVFSIREMLTQGTYSFGCLLIGFGAEKWGSSGVSTMLAVWGIGAGAVWLWSLAIKPDSQAGDAK</sequence>